<dbReference type="Proteomes" id="UP001302745">
    <property type="component" value="Unassembled WGS sequence"/>
</dbReference>
<gene>
    <name evidence="2" type="ORF">C8A00DRAFT_45023</name>
</gene>
<comment type="caution">
    <text evidence="2">The sequence shown here is derived from an EMBL/GenBank/DDBJ whole genome shotgun (WGS) entry which is preliminary data.</text>
</comment>
<dbReference type="EMBL" id="MU856998">
    <property type="protein sequence ID" value="KAK4151839.1"/>
    <property type="molecule type" value="Genomic_DNA"/>
</dbReference>
<dbReference type="PANTHER" id="PTHR21310">
    <property type="entry name" value="AMINOGLYCOSIDE PHOSPHOTRANSFERASE-RELATED-RELATED"/>
    <property type="match status" value="1"/>
</dbReference>
<dbReference type="PANTHER" id="PTHR21310:SF15">
    <property type="entry name" value="AMINOGLYCOSIDE PHOSPHOTRANSFERASE DOMAIN-CONTAINING PROTEIN"/>
    <property type="match status" value="1"/>
</dbReference>
<sequence>MAAPYSLDAAIDSFFESNPTTATRRQCDDFALAHGTPVTPVQIQGTFSYTVLVGTDKIFQFRISGSSINADLLNFVATTHGEFVPRCKYHGTVGGSQPLSIYEMDKLSGTSYILARDPDSVACQQRTVHDLATLLAEFTQALTTLSTSLPARFTPRLTALLHRLPAVFSSLPLVLTHGDLCEMNLLIDPATGRLTGVVDWAEARVLPFGLALYGLENVLGYMDGEGWHYFKQEPALRESFWRVFREQTGVGEEVMESIEVARMVGLFYRYGFVFDGKEVVRVVGEGGMGYLDAFCGGEAEAEGGGEGQRTPHRLGNEE</sequence>
<keyword evidence="3" id="KW-1185">Reference proteome</keyword>
<protein>
    <recommendedName>
        <fullName evidence="1">Aminoglycoside phosphotransferase domain-containing protein</fullName>
    </recommendedName>
</protein>
<dbReference type="InterPro" id="IPR011009">
    <property type="entry name" value="Kinase-like_dom_sf"/>
</dbReference>
<evidence type="ECO:0000313" key="2">
    <source>
        <dbReference type="EMBL" id="KAK4151839.1"/>
    </source>
</evidence>
<dbReference type="InterPro" id="IPR002575">
    <property type="entry name" value="Aminoglycoside_PTrfase"/>
</dbReference>
<evidence type="ECO:0000259" key="1">
    <source>
        <dbReference type="Pfam" id="PF01636"/>
    </source>
</evidence>
<reference evidence="2" key="1">
    <citation type="journal article" date="2023" name="Mol. Phylogenet. Evol.">
        <title>Genome-scale phylogeny and comparative genomics of the fungal order Sordariales.</title>
        <authorList>
            <person name="Hensen N."/>
            <person name="Bonometti L."/>
            <person name="Westerberg I."/>
            <person name="Brannstrom I.O."/>
            <person name="Guillou S."/>
            <person name="Cros-Aarteil S."/>
            <person name="Calhoun S."/>
            <person name="Haridas S."/>
            <person name="Kuo A."/>
            <person name="Mondo S."/>
            <person name="Pangilinan J."/>
            <person name="Riley R."/>
            <person name="LaButti K."/>
            <person name="Andreopoulos B."/>
            <person name="Lipzen A."/>
            <person name="Chen C."/>
            <person name="Yan M."/>
            <person name="Daum C."/>
            <person name="Ng V."/>
            <person name="Clum A."/>
            <person name="Steindorff A."/>
            <person name="Ohm R.A."/>
            <person name="Martin F."/>
            <person name="Silar P."/>
            <person name="Natvig D.O."/>
            <person name="Lalanne C."/>
            <person name="Gautier V."/>
            <person name="Ament-Velasquez S.L."/>
            <person name="Kruys A."/>
            <person name="Hutchinson M.I."/>
            <person name="Powell A.J."/>
            <person name="Barry K."/>
            <person name="Miller A.N."/>
            <person name="Grigoriev I.V."/>
            <person name="Debuchy R."/>
            <person name="Gladieux P."/>
            <person name="Hiltunen Thoren M."/>
            <person name="Johannesson H."/>
        </authorList>
    </citation>
    <scope>NUCLEOTIDE SEQUENCE</scope>
    <source>
        <strain evidence="2">CBS 538.74</strain>
    </source>
</reference>
<dbReference type="SUPFAM" id="SSF56112">
    <property type="entry name" value="Protein kinase-like (PK-like)"/>
    <property type="match status" value="1"/>
</dbReference>
<dbReference type="InterPro" id="IPR051678">
    <property type="entry name" value="AGP_Transferase"/>
</dbReference>
<evidence type="ECO:0000313" key="3">
    <source>
        <dbReference type="Proteomes" id="UP001302745"/>
    </source>
</evidence>
<organism evidence="2 3">
    <name type="scientific">Chaetomidium leptoderma</name>
    <dbReference type="NCBI Taxonomy" id="669021"/>
    <lineage>
        <taxon>Eukaryota</taxon>
        <taxon>Fungi</taxon>
        <taxon>Dikarya</taxon>
        <taxon>Ascomycota</taxon>
        <taxon>Pezizomycotina</taxon>
        <taxon>Sordariomycetes</taxon>
        <taxon>Sordariomycetidae</taxon>
        <taxon>Sordariales</taxon>
        <taxon>Chaetomiaceae</taxon>
        <taxon>Chaetomidium</taxon>
    </lineage>
</organism>
<dbReference type="Gene3D" id="3.90.1200.10">
    <property type="match status" value="1"/>
</dbReference>
<dbReference type="Pfam" id="PF01636">
    <property type="entry name" value="APH"/>
    <property type="match status" value="1"/>
</dbReference>
<reference evidence="2" key="2">
    <citation type="submission" date="2023-05" db="EMBL/GenBank/DDBJ databases">
        <authorList>
            <consortium name="Lawrence Berkeley National Laboratory"/>
            <person name="Steindorff A."/>
            <person name="Hensen N."/>
            <person name="Bonometti L."/>
            <person name="Westerberg I."/>
            <person name="Brannstrom I.O."/>
            <person name="Guillou S."/>
            <person name="Cros-Aarteil S."/>
            <person name="Calhoun S."/>
            <person name="Haridas S."/>
            <person name="Kuo A."/>
            <person name="Mondo S."/>
            <person name="Pangilinan J."/>
            <person name="Riley R."/>
            <person name="Labutti K."/>
            <person name="Andreopoulos B."/>
            <person name="Lipzen A."/>
            <person name="Chen C."/>
            <person name="Yanf M."/>
            <person name="Daum C."/>
            <person name="Ng V."/>
            <person name="Clum A."/>
            <person name="Ohm R."/>
            <person name="Martin F."/>
            <person name="Silar P."/>
            <person name="Natvig D."/>
            <person name="Lalanne C."/>
            <person name="Gautier V."/>
            <person name="Ament-Velasquez S.L."/>
            <person name="Kruys A."/>
            <person name="Hutchinson M.I."/>
            <person name="Powell A.J."/>
            <person name="Barry K."/>
            <person name="Miller A.N."/>
            <person name="Grigoriev I.V."/>
            <person name="Debuchy R."/>
            <person name="Gladieux P."/>
            <person name="Thoren M.H."/>
            <person name="Johannesson H."/>
        </authorList>
    </citation>
    <scope>NUCLEOTIDE SEQUENCE</scope>
    <source>
        <strain evidence="2">CBS 538.74</strain>
    </source>
</reference>
<accession>A0AAN6ZVP5</accession>
<feature type="domain" description="Aminoglycoside phosphotransferase" evidence="1">
    <location>
        <begin position="157"/>
        <end position="205"/>
    </location>
</feature>
<dbReference type="AlphaFoldDB" id="A0AAN6ZVP5"/>
<name>A0AAN6ZVP5_9PEZI</name>
<proteinExistence type="predicted"/>